<dbReference type="EMBL" id="AGBW02014213">
    <property type="protein sequence ID" value="OWR42104.1"/>
    <property type="molecule type" value="Genomic_DNA"/>
</dbReference>
<evidence type="ECO:0000313" key="15">
    <source>
        <dbReference type="EMBL" id="OWR42104.1"/>
    </source>
</evidence>
<keyword evidence="5" id="KW-0945">Host-virus interaction</keyword>
<accession>A0A212EKU0</accession>
<dbReference type="GO" id="GO:0031625">
    <property type="term" value="F:ubiquitin protein ligase binding"/>
    <property type="evidence" value="ECO:0007669"/>
    <property type="project" value="InterPro"/>
</dbReference>
<comment type="similarity">
    <text evidence="2 12 13">Belongs to the cullin family.</text>
</comment>
<dbReference type="GO" id="GO:0048511">
    <property type="term" value="P:rhythmic process"/>
    <property type="evidence" value="ECO:0007669"/>
    <property type="project" value="UniProtKB-KW"/>
</dbReference>
<evidence type="ECO:0000256" key="4">
    <source>
        <dbReference type="ARBA" id="ARBA00022553"/>
    </source>
</evidence>
<dbReference type="GO" id="GO:0043161">
    <property type="term" value="P:proteasome-mediated ubiquitin-dependent protein catabolic process"/>
    <property type="evidence" value="ECO:0007669"/>
    <property type="project" value="UniProtKB-ARBA"/>
</dbReference>
<proteinExistence type="inferred from homology"/>
<comment type="caution">
    <text evidence="15">The sequence shown here is derived from an EMBL/GenBank/DDBJ whole genome shotgun (WGS) entry which is preliminary data.</text>
</comment>
<keyword evidence="4" id="KW-0597">Phosphoprotein</keyword>
<dbReference type="GO" id="GO:0051246">
    <property type="term" value="P:regulation of protein metabolic process"/>
    <property type="evidence" value="ECO:0007669"/>
    <property type="project" value="UniProtKB-ARBA"/>
</dbReference>
<dbReference type="InParanoid" id="A0A212EKU0"/>
<dbReference type="Gene3D" id="1.10.10.10">
    <property type="entry name" value="Winged helix-like DNA-binding domain superfamily/Winged helix DNA-binding domain"/>
    <property type="match status" value="1"/>
</dbReference>
<dbReference type="GO" id="GO:0032502">
    <property type="term" value="P:developmental process"/>
    <property type="evidence" value="ECO:0007669"/>
    <property type="project" value="UniProtKB-ARBA"/>
</dbReference>
<dbReference type="SUPFAM" id="SSF46785">
    <property type="entry name" value="Winged helix' DNA-binding domain"/>
    <property type="match status" value="1"/>
</dbReference>
<dbReference type="FunCoup" id="A0A212EKU0">
    <property type="interactions" value="2156"/>
</dbReference>
<dbReference type="SUPFAM" id="SSF75632">
    <property type="entry name" value="Cullin homology domain"/>
    <property type="match status" value="2"/>
</dbReference>
<dbReference type="FunFam" id="1.20.1310.10:FF:000008">
    <property type="entry name" value="Cullin 4B"/>
    <property type="match status" value="2"/>
</dbReference>
<dbReference type="InterPro" id="IPR045093">
    <property type="entry name" value="Cullin"/>
</dbReference>
<evidence type="ECO:0000256" key="2">
    <source>
        <dbReference type="ARBA" id="ARBA00006019"/>
    </source>
</evidence>
<name>A0A212EKU0_DANPL</name>
<evidence type="ECO:0000256" key="7">
    <source>
        <dbReference type="ARBA" id="ARBA00022786"/>
    </source>
</evidence>
<evidence type="ECO:0000313" key="16">
    <source>
        <dbReference type="Proteomes" id="UP000007151"/>
    </source>
</evidence>
<dbReference type="InterPro" id="IPR036317">
    <property type="entry name" value="Cullin_homology_sf"/>
</dbReference>
<keyword evidence="3" id="KW-1017">Isopeptide bond</keyword>
<comment type="pathway">
    <text evidence="1">Protein modification; protein ubiquitination.</text>
</comment>
<dbReference type="GO" id="GO:0031464">
    <property type="term" value="C:Cul4A-RING E3 ubiquitin ligase complex"/>
    <property type="evidence" value="ECO:0007669"/>
    <property type="project" value="UniProtKB-ARBA"/>
</dbReference>
<evidence type="ECO:0000256" key="9">
    <source>
        <dbReference type="ARBA" id="ARBA00023108"/>
    </source>
</evidence>
<dbReference type="PROSITE" id="PS50069">
    <property type="entry name" value="CULLIN_2"/>
    <property type="match status" value="1"/>
</dbReference>
<keyword evidence="9" id="KW-0090">Biological rhythms</keyword>
<dbReference type="GO" id="GO:0034644">
    <property type="term" value="P:cellular response to UV"/>
    <property type="evidence" value="ECO:0007669"/>
    <property type="project" value="UniProtKB-ARBA"/>
</dbReference>
<dbReference type="KEGG" id="dpl:KGM_215697"/>
<keyword evidence="7" id="KW-0833">Ubl conjugation pathway</keyword>
<dbReference type="SMART" id="SM00884">
    <property type="entry name" value="Cullin_Nedd8"/>
    <property type="match status" value="1"/>
</dbReference>
<dbReference type="InterPro" id="IPR019559">
    <property type="entry name" value="Cullin_neddylation_domain"/>
</dbReference>
<dbReference type="Gene3D" id="1.20.1310.10">
    <property type="entry name" value="Cullin Repeats"/>
    <property type="match status" value="7"/>
</dbReference>
<dbReference type="GO" id="GO:0042254">
    <property type="term" value="P:ribosome biogenesis"/>
    <property type="evidence" value="ECO:0007669"/>
    <property type="project" value="UniProtKB-ARBA"/>
</dbReference>
<evidence type="ECO:0000256" key="5">
    <source>
        <dbReference type="ARBA" id="ARBA00022581"/>
    </source>
</evidence>
<dbReference type="FunFam" id="1.10.10.10:FF:000050">
    <property type="entry name" value="Cullin 4B"/>
    <property type="match status" value="1"/>
</dbReference>
<dbReference type="GO" id="GO:0006281">
    <property type="term" value="P:DNA repair"/>
    <property type="evidence" value="ECO:0007669"/>
    <property type="project" value="UniProtKB-KW"/>
</dbReference>
<protein>
    <recommendedName>
        <fullName evidence="11">Cullin-4A</fullName>
    </recommendedName>
</protein>
<dbReference type="InterPro" id="IPR036388">
    <property type="entry name" value="WH-like_DNA-bd_sf"/>
</dbReference>
<gene>
    <name evidence="15" type="ORF">KGM_215697</name>
</gene>
<evidence type="ECO:0000256" key="10">
    <source>
        <dbReference type="ARBA" id="ARBA00023204"/>
    </source>
</evidence>
<dbReference type="Pfam" id="PF26557">
    <property type="entry name" value="Cullin_AB"/>
    <property type="match status" value="1"/>
</dbReference>
<dbReference type="InterPro" id="IPR016157">
    <property type="entry name" value="Cullin_CS"/>
</dbReference>
<keyword evidence="16" id="KW-1185">Reference proteome</keyword>
<dbReference type="Proteomes" id="UP000007151">
    <property type="component" value="Unassembled WGS sequence"/>
</dbReference>
<dbReference type="InterPro" id="IPR016158">
    <property type="entry name" value="Cullin_homology"/>
</dbReference>
<dbReference type="FunFam" id="1.20.1310.10:FF:000003">
    <property type="entry name" value="Cullin 4A"/>
    <property type="match status" value="1"/>
</dbReference>
<dbReference type="Gene3D" id="3.30.230.130">
    <property type="entry name" value="Cullin, Chain C, Domain 2"/>
    <property type="match status" value="1"/>
</dbReference>
<dbReference type="InterPro" id="IPR059120">
    <property type="entry name" value="Cullin-like_AB"/>
</dbReference>
<dbReference type="FunFam" id="1.20.1310.10:FF:000010">
    <property type="entry name" value="Cullin 4B"/>
    <property type="match status" value="1"/>
</dbReference>
<dbReference type="SUPFAM" id="SSF74788">
    <property type="entry name" value="Cullin repeat-like"/>
    <property type="match status" value="2"/>
</dbReference>
<dbReference type="FunFam" id="1.20.1310.10:FF:000004">
    <property type="entry name" value="Cullin 4B"/>
    <property type="match status" value="2"/>
</dbReference>
<dbReference type="InterPro" id="IPR001373">
    <property type="entry name" value="Cullin_N"/>
</dbReference>
<evidence type="ECO:0000256" key="3">
    <source>
        <dbReference type="ARBA" id="ARBA00022499"/>
    </source>
</evidence>
<dbReference type="PROSITE" id="PS01256">
    <property type="entry name" value="CULLIN_1"/>
    <property type="match status" value="1"/>
</dbReference>
<evidence type="ECO:0000259" key="14">
    <source>
        <dbReference type="PROSITE" id="PS50069"/>
    </source>
</evidence>
<dbReference type="InterPro" id="IPR016159">
    <property type="entry name" value="Cullin_repeat-like_dom_sf"/>
</dbReference>
<feature type="domain" description="Cullin family profile" evidence="14">
    <location>
        <begin position="372"/>
        <end position="965"/>
    </location>
</feature>
<dbReference type="Pfam" id="PF10557">
    <property type="entry name" value="Cullin_Nedd8"/>
    <property type="match status" value="1"/>
</dbReference>
<dbReference type="eggNOG" id="KOG2167">
    <property type="taxonomic scope" value="Eukaryota"/>
</dbReference>
<evidence type="ECO:0000256" key="6">
    <source>
        <dbReference type="ARBA" id="ARBA00022763"/>
    </source>
</evidence>
<keyword evidence="6" id="KW-0227">DNA damage</keyword>
<evidence type="ECO:0000256" key="12">
    <source>
        <dbReference type="PROSITE-ProRule" id="PRU00330"/>
    </source>
</evidence>
<dbReference type="SMART" id="SM00182">
    <property type="entry name" value="CULLIN"/>
    <property type="match status" value="2"/>
</dbReference>
<dbReference type="STRING" id="278856.A0A212EKU0"/>
<organism evidence="15 16">
    <name type="scientific">Danaus plexippus plexippus</name>
    <dbReference type="NCBI Taxonomy" id="278856"/>
    <lineage>
        <taxon>Eukaryota</taxon>
        <taxon>Metazoa</taxon>
        <taxon>Ecdysozoa</taxon>
        <taxon>Arthropoda</taxon>
        <taxon>Hexapoda</taxon>
        <taxon>Insecta</taxon>
        <taxon>Pterygota</taxon>
        <taxon>Neoptera</taxon>
        <taxon>Endopterygota</taxon>
        <taxon>Lepidoptera</taxon>
        <taxon>Glossata</taxon>
        <taxon>Ditrysia</taxon>
        <taxon>Papilionoidea</taxon>
        <taxon>Nymphalidae</taxon>
        <taxon>Danainae</taxon>
        <taxon>Danaini</taxon>
        <taxon>Danaina</taxon>
        <taxon>Danaus</taxon>
        <taxon>Danaus</taxon>
    </lineage>
</organism>
<keyword evidence="10" id="KW-0234">DNA repair</keyword>
<dbReference type="PANTHER" id="PTHR11932">
    <property type="entry name" value="CULLIN"/>
    <property type="match status" value="1"/>
</dbReference>
<evidence type="ECO:0000256" key="13">
    <source>
        <dbReference type="RuleBase" id="RU003829"/>
    </source>
</evidence>
<dbReference type="InterPro" id="IPR036390">
    <property type="entry name" value="WH_DNA-bd_sf"/>
</dbReference>
<dbReference type="FunFam" id="3.30.230.130:FF:000001">
    <property type="entry name" value="Cullin 4A"/>
    <property type="match status" value="1"/>
</dbReference>
<reference evidence="15 16" key="1">
    <citation type="journal article" date="2011" name="Cell">
        <title>The monarch butterfly genome yields insights into long-distance migration.</title>
        <authorList>
            <person name="Zhan S."/>
            <person name="Merlin C."/>
            <person name="Boore J.L."/>
            <person name="Reppert S.M."/>
        </authorList>
    </citation>
    <scope>NUCLEOTIDE SEQUENCE [LARGE SCALE GENOMIC DNA]</scope>
    <source>
        <strain evidence="15">F-2</strain>
    </source>
</reference>
<evidence type="ECO:0000256" key="1">
    <source>
        <dbReference type="ARBA" id="ARBA00004906"/>
    </source>
</evidence>
<dbReference type="Pfam" id="PF00888">
    <property type="entry name" value="Cullin"/>
    <property type="match status" value="2"/>
</dbReference>
<dbReference type="AlphaFoldDB" id="A0A212EKU0"/>
<sequence length="1092" mass="127684">MNKPGATTKKLVIKNFKSKPNLPENYQETTWSKLREAVIAIQTSKAIAYSLEELYQAVENMCSHKMASQLYVNLTNLVEAHVKSNIEQFLSESMDRQVFLKRMDDCWRAHCRQMIMIRSIFLYLDRTYVLQNPSIHSIWDMGLDLFRHHIAMNTLIQTRTVDGLLTLIERERGGDAVDISLLKSLLRMLSDLQIYQDAFEHKFLQATERLYCAEGQRLMRELAVPQYLAHVEKRLREENERLLHYLDPCTKWQLIHTVERQLLSEHVSGVLSKGLESLMDGPRLRDLATLYSLFSRVKDGLTELCNHFNAYIKKKGRTIVIEPERDKTMVAELLEFKEQLDNVVSTCFQRNDRFLYSMREAFEHFINQRQNKPAELIAKFVDLKLRAGNKEATEEELERLLDKIMVLFRFIHGKDVFEAFYKKDLAKRLLVGKSASVDAEKSMLSKLKQECGGGFTCKLEGMFKDMELSKDINITYKQMASQLYVNLTNLVEAHVKSNIEQFLSESMDRQVFLKRMDDCWRAHCRQMIMIRSIFLYLDRTYVLQNPSIHSIWDMGLDLFRHHIAMNTLIQTRTVDGLLTLIERERGGDAVDISLLKSLLRMLSDLQIYQDAFEHKFLQATERLYCAEGQRLMRELAVPQYLAHVEKRLREENERLLHYLDPCTKWQLIHTVERQLLSEHVSGVLSKGLESLMDGPRLRDLATLYSLFSRVKDGLTELCNHFNAYIKKKGRTIVIEPERDKTMVAELLEFKEQLDNVVSTCFQRNDRFLYSMREAFEHFINQRQNKPAELIAKFVDLKLRAGNKEATEEELERLLDKIMVLFRFIHGKDVFEAFYKKDLAKRLLHLSATSEGGGLELSVYILTMGFWPTYAAVDVRLPGELTRHQEHFAKFYLAKHSGRKLQWQATLGHCVLRAHFTQGNKELQVSLFQALVLLLFNDGDNLSFEDIKTATNIEEGELRRTLQSLACGKARVLMKTPRGRDVQDRDHFAFNGDFTNKLFRIKINQIQMKETSEEQKATEERVFQDRQYQIDAAIVRVMKMRKALSHNLLISELYNQLKFPVKPGDLKKRIESLIDRDYMERDKDNPNQYNYVA</sequence>
<evidence type="ECO:0000256" key="11">
    <source>
        <dbReference type="ARBA" id="ARBA00068304"/>
    </source>
</evidence>
<evidence type="ECO:0000256" key="8">
    <source>
        <dbReference type="ARBA" id="ARBA00022843"/>
    </source>
</evidence>
<keyword evidence="8" id="KW-0832">Ubl conjugation</keyword>